<dbReference type="InterPro" id="IPR029063">
    <property type="entry name" value="SAM-dependent_MTases_sf"/>
</dbReference>
<gene>
    <name evidence="1" type="ORF">DCW74_15740</name>
</gene>
<proteinExistence type="predicted"/>
<name>A0A350P7A9_9ALTE</name>
<evidence type="ECO:0000313" key="1">
    <source>
        <dbReference type="EMBL" id="HAW77176.1"/>
    </source>
</evidence>
<keyword evidence="1" id="KW-0489">Methyltransferase</keyword>
<feature type="non-terminal residue" evidence="1">
    <location>
        <position position="129"/>
    </location>
</feature>
<evidence type="ECO:0000313" key="2">
    <source>
        <dbReference type="Proteomes" id="UP000263517"/>
    </source>
</evidence>
<organism evidence="1 2">
    <name type="scientific">Alteromonas australica</name>
    <dbReference type="NCBI Taxonomy" id="589873"/>
    <lineage>
        <taxon>Bacteria</taxon>
        <taxon>Pseudomonadati</taxon>
        <taxon>Pseudomonadota</taxon>
        <taxon>Gammaproteobacteria</taxon>
        <taxon>Alteromonadales</taxon>
        <taxon>Alteromonadaceae</taxon>
        <taxon>Alteromonas/Salinimonas group</taxon>
        <taxon>Alteromonas</taxon>
    </lineage>
</organism>
<reference evidence="1 2" key="1">
    <citation type="journal article" date="2018" name="Nat. Biotechnol.">
        <title>A standardized bacterial taxonomy based on genome phylogeny substantially revises the tree of life.</title>
        <authorList>
            <person name="Parks D.H."/>
            <person name="Chuvochina M."/>
            <person name="Waite D.W."/>
            <person name="Rinke C."/>
            <person name="Skarshewski A."/>
            <person name="Chaumeil P.A."/>
            <person name="Hugenholtz P."/>
        </authorList>
    </citation>
    <scope>NUCLEOTIDE SEQUENCE [LARGE SCALE GENOMIC DNA]</scope>
    <source>
        <strain evidence="1">UBA11978</strain>
    </source>
</reference>
<sequence length="129" mass="14597">MKSKQAEVHFNDKGTPIASHFDDVYFSNDSGVDETLHVFVAGNDLLTRWENWQAPYFVIAETGFGTGLNFLVAMKVFSEFRQNNPSHPLKHLYFLSTEKYPLPLPDMQKALDAFPTLQAQANALKTAYP</sequence>
<dbReference type="GO" id="GO:0008168">
    <property type="term" value="F:methyltransferase activity"/>
    <property type="evidence" value="ECO:0007669"/>
    <property type="project" value="UniProtKB-KW"/>
</dbReference>
<dbReference type="GO" id="GO:0032259">
    <property type="term" value="P:methylation"/>
    <property type="evidence" value="ECO:0007669"/>
    <property type="project" value="UniProtKB-KW"/>
</dbReference>
<dbReference type="Proteomes" id="UP000263517">
    <property type="component" value="Unassembled WGS sequence"/>
</dbReference>
<protein>
    <submittedName>
        <fullName evidence="1">Bifunctional tRNA (5-methylaminomethyl-2-thiouridine)(34)-methyltransferase MnmD/FAD-dependent 5-carboxymethylaminomethyl-2-thiouridine(34) oxidoreductase MnmC</fullName>
    </submittedName>
</protein>
<accession>A0A350P7A9</accession>
<dbReference type="EMBL" id="DNAN01000554">
    <property type="protein sequence ID" value="HAW77176.1"/>
    <property type="molecule type" value="Genomic_DNA"/>
</dbReference>
<comment type="caution">
    <text evidence="1">The sequence shown here is derived from an EMBL/GenBank/DDBJ whole genome shotgun (WGS) entry which is preliminary data.</text>
</comment>
<dbReference type="AlphaFoldDB" id="A0A350P7A9"/>
<dbReference type="Gene3D" id="3.40.50.150">
    <property type="entry name" value="Vaccinia Virus protein VP39"/>
    <property type="match status" value="1"/>
</dbReference>
<keyword evidence="1" id="KW-0808">Transferase</keyword>